<reference evidence="2 3" key="1">
    <citation type="journal article" date="2014" name="Agronomy (Basel)">
        <title>A Draft Genome Sequence for Ensete ventricosum, the Drought-Tolerant Tree Against Hunger.</title>
        <authorList>
            <person name="Harrison J."/>
            <person name="Moore K.A."/>
            <person name="Paszkiewicz K."/>
            <person name="Jones T."/>
            <person name="Grant M."/>
            <person name="Ambacheew D."/>
            <person name="Muzemil S."/>
            <person name="Studholme D.J."/>
        </authorList>
    </citation>
    <scope>NUCLEOTIDE SEQUENCE [LARGE SCALE GENOMIC DNA]</scope>
</reference>
<accession>A0A426XW95</accession>
<dbReference type="Proteomes" id="UP000287651">
    <property type="component" value="Unassembled WGS sequence"/>
</dbReference>
<evidence type="ECO:0000256" key="1">
    <source>
        <dbReference type="SAM" id="MobiDB-lite"/>
    </source>
</evidence>
<dbReference type="EMBL" id="AMZH03016881">
    <property type="protein sequence ID" value="RRT43828.1"/>
    <property type="molecule type" value="Genomic_DNA"/>
</dbReference>
<evidence type="ECO:0008006" key="4">
    <source>
        <dbReference type="Google" id="ProtNLM"/>
    </source>
</evidence>
<gene>
    <name evidence="2" type="ORF">B296_00042886</name>
</gene>
<name>A0A426XW95_ENSVE</name>
<sequence>MAPGTPMGGNFDDDFERDIEALVREQHQSRAAFELDRDELSFRSGSAPPTVEGSRNAFGSLFGQDVFTETACHLGGQDSRGLLSEEDLRSHPAYLSYYYSNENLNPRMPPPAISKEDWRAQQRFHGGTSSLGGIGDRRRKKESMDGDGQSSSLFSLQPGFLMHDGEQDMLEASRGVLPPNLSQQQSGEWIESTDGLIGLPDVGLGMRRKSFADVLQVAKPFPSSSDFPSLPNCLLKHSQNTSTIQW</sequence>
<evidence type="ECO:0000313" key="2">
    <source>
        <dbReference type="EMBL" id="RRT43828.1"/>
    </source>
</evidence>
<organism evidence="2 3">
    <name type="scientific">Ensete ventricosum</name>
    <name type="common">Abyssinian banana</name>
    <name type="synonym">Musa ensete</name>
    <dbReference type="NCBI Taxonomy" id="4639"/>
    <lineage>
        <taxon>Eukaryota</taxon>
        <taxon>Viridiplantae</taxon>
        <taxon>Streptophyta</taxon>
        <taxon>Embryophyta</taxon>
        <taxon>Tracheophyta</taxon>
        <taxon>Spermatophyta</taxon>
        <taxon>Magnoliopsida</taxon>
        <taxon>Liliopsida</taxon>
        <taxon>Zingiberales</taxon>
        <taxon>Musaceae</taxon>
        <taxon>Ensete</taxon>
    </lineage>
</organism>
<comment type="caution">
    <text evidence="2">The sequence shown here is derived from an EMBL/GenBank/DDBJ whole genome shotgun (WGS) entry which is preliminary data.</text>
</comment>
<feature type="region of interest" description="Disordered" evidence="1">
    <location>
        <begin position="124"/>
        <end position="150"/>
    </location>
</feature>
<protein>
    <recommendedName>
        <fullName evidence="4">Nucleic acid binding NABP domain-containing protein</fullName>
    </recommendedName>
</protein>
<evidence type="ECO:0000313" key="3">
    <source>
        <dbReference type="Proteomes" id="UP000287651"/>
    </source>
</evidence>
<dbReference type="AlphaFoldDB" id="A0A426XW95"/>
<proteinExistence type="predicted"/>